<dbReference type="InterPro" id="IPR017452">
    <property type="entry name" value="GPCR_Rhodpsn_7TM"/>
</dbReference>
<protein>
    <submittedName>
        <fullName evidence="6">Amine GPCR</fullName>
    </submittedName>
</protein>
<evidence type="ECO:0000259" key="5">
    <source>
        <dbReference type="PROSITE" id="PS50262"/>
    </source>
</evidence>
<evidence type="ECO:0000256" key="1">
    <source>
        <dbReference type="ARBA" id="ARBA00004370"/>
    </source>
</evidence>
<keyword evidence="4" id="KW-0472">Membrane</keyword>
<name>A0A2H1CQZ5_FASHE</name>
<evidence type="ECO:0000256" key="2">
    <source>
        <dbReference type="ARBA" id="ARBA00022692"/>
    </source>
</evidence>
<dbReference type="SUPFAM" id="SSF81321">
    <property type="entry name" value="Family A G protein-coupled receptor-like"/>
    <property type="match status" value="1"/>
</dbReference>
<dbReference type="PRINTS" id="PR00237">
    <property type="entry name" value="GPCRRHODOPSN"/>
</dbReference>
<dbReference type="Gene3D" id="1.20.1070.10">
    <property type="entry name" value="Rhodopsin 7-helix transmembrane proteins"/>
    <property type="match status" value="1"/>
</dbReference>
<evidence type="ECO:0000256" key="3">
    <source>
        <dbReference type="ARBA" id="ARBA00022989"/>
    </source>
</evidence>
<comment type="subcellular location">
    <subcellularLocation>
        <location evidence="1">Membrane</location>
    </subcellularLocation>
</comment>
<dbReference type="GO" id="GO:0016020">
    <property type="term" value="C:membrane"/>
    <property type="evidence" value="ECO:0007669"/>
    <property type="project" value="UniProtKB-SubCell"/>
</dbReference>
<organism evidence="6 7">
    <name type="scientific">Fasciola hepatica</name>
    <name type="common">Liver fluke</name>
    <dbReference type="NCBI Taxonomy" id="6192"/>
    <lineage>
        <taxon>Eukaryota</taxon>
        <taxon>Metazoa</taxon>
        <taxon>Spiralia</taxon>
        <taxon>Lophotrochozoa</taxon>
        <taxon>Platyhelminthes</taxon>
        <taxon>Trematoda</taxon>
        <taxon>Digenea</taxon>
        <taxon>Plagiorchiida</taxon>
        <taxon>Echinostomata</taxon>
        <taxon>Echinostomatoidea</taxon>
        <taxon>Fasciolidae</taxon>
        <taxon>Fasciola</taxon>
    </lineage>
</organism>
<dbReference type="GO" id="GO:0004930">
    <property type="term" value="F:G protein-coupled receptor activity"/>
    <property type="evidence" value="ECO:0007669"/>
    <property type="project" value="InterPro"/>
</dbReference>
<accession>A0A2H1CQZ5</accession>
<dbReference type="AlphaFoldDB" id="A0A2H1CQZ5"/>
<dbReference type="Proteomes" id="UP000230066">
    <property type="component" value="Unassembled WGS sequence"/>
</dbReference>
<dbReference type="PANTHER" id="PTHR45698">
    <property type="entry name" value="TRACE AMINE-ASSOCIATED RECEPTOR 19N-RELATED"/>
    <property type="match status" value="1"/>
</dbReference>
<keyword evidence="3" id="KW-1133">Transmembrane helix</keyword>
<dbReference type="Pfam" id="PF00001">
    <property type="entry name" value="7tm_1"/>
    <property type="match status" value="1"/>
</dbReference>
<dbReference type="EMBL" id="JXXN02000411">
    <property type="protein sequence ID" value="THD27475.1"/>
    <property type="molecule type" value="Genomic_DNA"/>
</dbReference>
<sequence length="352" mass="38897">MPEVQSSPAFLAIAGSLDCFGILSNVLMLCYLFCNRVGSKLTTDLMKNQLAFDGLTSVFALCSLFVPDDLFSSLDSLGGLFCRLWVSRTIFWFLVLLSETNLVCIAVDRIRAVAFSSTYKQRGKITLAFYYSFIFSYSVIFAIPFVFTVEYDGSQCQHLMASVSNSSSNIYSTVQAYLWLFSGYLIPGLVMTGCYIHIVVLMHKFILKKLGNLRKSPTLSQNNSNVSTSVPSTLSSFSRSFIVTAITMWSAFLITHAYYTIYTILCTHGAVKFMSDSVQRRVGIFATVINSTLNPLIMVVSSPPFRRGLWKFLRSCHGTTTVANASDASSIKRASQNCIPPANRSDSPAAAQ</sequence>
<dbReference type="CDD" id="cd00637">
    <property type="entry name" value="7tm_classA_rhodopsin-like"/>
    <property type="match status" value="1"/>
</dbReference>
<proteinExistence type="predicted"/>
<keyword evidence="2" id="KW-0812">Transmembrane</keyword>
<evidence type="ECO:0000256" key="4">
    <source>
        <dbReference type="ARBA" id="ARBA00023136"/>
    </source>
</evidence>
<dbReference type="PANTHER" id="PTHR45698:SF1">
    <property type="entry name" value="TRACE AMINE-ASSOCIATED RECEPTOR 13C-LIKE"/>
    <property type="match status" value="1"/>
</dbReference>
<comment type="caution">
    <text evidence="6">The sequence shown here is derived from an EMBL/GenBank/DDBJ whole genome shotgun (WGS) entry which is preliminary data.</text>
</comment>
<feature type="domain" description="G-protein coupled receptors family 1 profile" evidence="5">
    <location>
        <begin position="24"/>
        <end position="298"/>
    </location>
</feature>
<evidence type="ECO:0000313" key="6">
    <source>
        <dbReference type="EMBL" id="THD27475.1"/>
    </source>
</evidence>
<dbReference type="PROSITE" id="PS50262">
    <property type="entry name" value="G_PROTEIN_RECEP_F1_2"/>
    <property type="match status" value="1"/>
</dbReference>
<reference evidence="6" key="1">
    <citation type="submission" date="2019-03" db="EMBL/GenBank/DDBJ databases">
        <title>Improved annotation for the trematode Fasciola hepatica.</title>
        <authorList>
            <person name="Choi Y.-J."/>
            <person name="Martin J."/>
            <person name="Mitreva M."/>
        </authorList>
    </citation>
    <scope>NUCLEOTIDE SEQUENCE [LARGE SCALE GENOMIC DNA]</scope>
</reference>
<dbReference type="InterPro" id="IPR000276">
    <property type="entry name" value="GPCR_Rhodpsn"/>
</dbReference>
<gene>
    <name evidence="6" type="ORF">D915_001703</name>
</gene>
<keyword evidence="7" id="KW-1185">Reference proteome</keyword>
<evidence type="ECO:0000313" key="7">
    <source>
        <dbReference type="Proteomes" id="UP000230066"/>
    </source>
</evidence>